<evidence type="ECO:0000313" key="4">
    <source>
        <dbReference type="EnsemblMetazoa" id="AALFPA23_024621.P36699"/>
    </source>
</evidence>
<evidence type="ECO:0000259" key="3">
    <source>
        <dbReference type="PROSITE" id="PS50158"/>
    </source>
</evidence>
<reference evidence="5" key="1">
    <citation type="journal article" date="2015" name="Proc. Natl. Acad. Sci. U.S.A.">
        <title>Genome sequence of the Asian Tiger mosquito, Aedes albopictus, reveals insights into its biology, genetics, and evolution.</title>
        <authorList>
            <person name="Chen X.G."/>
            <person name="Jiang X."/>
            <person name="Gu J."/>
            <person name="Xu M."/>
            <person name="Wu Y."/>
            <person name="Deng Y."/>
            <person name="Zhang C."/>
            <person name="Bonizzoni M."/>
            <person name="Dermauw W."/>
            <person name="Vontas J."/>
            <person name="Armbruster P."/>
            <person name="Huang X."/>
            <person name="Yang Y."/>
            <person name="Zhang H."/>
            <person name="He W."/>
            <person name="Peng H."/>
            <person name="Liu Y."/>
            <person name="Wu K."/>
            <person name="Chen J."/>
            <person name="Lirakis M."/>
            <person name="Topalis P."/>
            <person name="Van Leeuwen T."/>
            <person name="Hall A.B."/>
            <person name="Jiang X."/>
            <person name="Thorpe C."/>
            <person name="Mueller R.L."/>
            <person name="Sun C."/>
            <person name="Waterhouse R.M."/>
            <person name="Yan G."/>
            <person name="Tu Z.J."/>
            <person name="Fang X."/>
            <person name="James A.A."/>
        </authorList>
    </citation>
    <scope>NUCLEOTIDE SEQUENCE [LARGE SCALE GENOMIC DNA]</scope>
    <source>
        <strain evidence="5">Foshan</strain>
    </source>
</reference>
<feature type="domain" description="CCHC-type" evidence="3">
    <location>
        <begin position="241"/>
        <end position="255"/>
    </location>
</feature>
<dbReference type="RefSeq" id="XP_062700064.1">
    <property type="nucleotide sequence ID" value="XM_062844080.1"/>
</dbReference>
<dbReference type="Proteomes" id="UP000069940">
    <property type="component" value="Unassembled WGS sequence"/>
</dbReference>
<dbReference type="Gene3D" id="4.10.60.10">
    <property type="entry name" value="Zinc finger, CCHC-type"/>
    <property type="match status" value="1"/>
</dbReference>
<dbReference type="Pfam" id="PF14223">
    <property type="entry name" value="Retrotran_gag_2"/>
    <property type="match status" value="1"/>
</dbReference>
<accession>A0ABM2A5D4</accession>
<dbReference type="SMART" id="SM00343">
    <property type="entry name" value="ZnF_C2HC"/>
    <property type="match status" value="1"/>
</dbReference>
<protein>
    <recommendedName>
        <fullName evidence="3">CCHC-type domain-containing protein</fullName>
    </recommendedName>
</protein>
<dbReference type="InterPro" id="IPR036875">
    <property type="entry name" value="Znf_CCHC_sf"/>
</dbReference>
<keyword evidence="1" id="KW-0862">Zinc</keyword>
<organism evidence="4 5">
    <name type="scientific">Aedes albopictus</name>
    <name type="common">Asian tiger mosquito</name>
    <name type="synonym">Stegomyia albopicta</name>
    <dbReference type="NCBI Taxonomy" id="7160"/>
    <lineage>
        <taxon>Eukaryota</taxon>
        <taxon>Metazoa</taxon>
        <taxon>Ecdysozoa</taxon>
        <taxon>Arthropoda</taxon>
        <taxon>Hexapoda</taxon>
        <taxon>Insecta</taxon>
        <taxon>Pterygota</taxon>
        <taxon>Neoptera</taxon>
        <taxon>Endopterygota</taxon>
        <taxon>Diptera</taxon>
        <taxon>Nematocera</taxon>
        <taxon>Culicoidea</taxon>
        <taxon>Culicidae</taxon>
        <taxon>Culicinae</taxon>
        <taxon>Aedini</taxon>
        <taxon>Aedes</taxon>
        <taxon>Stegomyia</taxon>
    </lineage>
</organism>
<keyword evidence="1" id="KW-0863">Zinc-finger</keyword>
<dbReference type="InterPro" id="IPR001878">
    <property type="entry name" value="Znf_CCHC"/>
</dbReference>
<dbReference type="PROSITE" id="PS50158">
    <property type="entry name" value="ZF_CCHC"/>
    <property type="match status" value="1"/>
</dbReference>
<dbReference type="PANTHER" id="PTHR47481">
    <property type="match status" value="1"/>
</dbReference>
<reference evidence="4" key="2">
    <citation type="submission" date="2025-05" db="UniProtKB">
        <authorList>
            <consortium name="EnsemblMetazoa"/>
        </authorList>
    </citation>
    <scope>IDENTIFICATION</scope>
    <source>
        <strain evidence="4">Foshan</strain>
    </source>
</reference>
<name>A0ABM2A5D4_AEDAL</name>
<dbReference type="PANTHER" id="PTHR47481:SF14">
    <property type="entry name" value="RETROTRANSPOSON COPIA-LIKE N-TERMINAL DOMAIN-CONTAINING PROTEIN"/>
    <property type="match status" value="1"/>
</dbReference>
<dbReference type="SUPFAM" id="SSF57756">
    <property type="entry name" value="Retrovirus zinc finger-like domains"/>
    <property type="match status" value="1"/>
</dbReference>
<keyword evidence="1" id="KW-0479">Metal-binding</keyword>
<keyword evidence="5" id="KW-1185">Reference proteome</keyword>
<sequence length="321" mass="35125">MVNPAENSQQGGSGDATRNRIHAIHGTTSLPAIELLLGRENWSTWKFAVQTFLELEDLWEVVKPTPNADGTDPVVDAVKDRRARAKIILLLDPVNYVHVREAKSAREAWSKLEAAFEDSGLTRKVGLLRKLITTSLTTSNSMETFVNDVIATAHQLRGIGFEITDEWIGTLLLAGLPEEYRPMIMALENSGAAITGDVIKTKLLQEIRVPSSGAAFASNKHGRKPAKQSEKPNPSSRKGPKCRRCHKFGHIARDCSSREPKKSDGNAWCTVMSAIEEDDDDWYFDSGASNHFAKTAQALEESTKCGGTVVAANRGAMKIVA</sequence>
<evidence type="ECO:0000313" key="5">
    <source>
        <dbReference type="Proteomes" id="UP000069940"/>
    </source>
</evidence>
<dbReference type="EnsemblMetazoa" id="AALFPA23_024621.R36699">
    <property type="protein sequence ID" value="AALFPA23_024621.P36699"/>
    <property type="gene ID" value="AALFPA23_024621"/>
</dbReference>
<evidence type="ECO:0000256" key="2">
    <source>
        <dbReference type="SAM" id="MobiDB-lite"/>
    </source>
</evidence>
<proteinExistence type="predicted"/>
<feature type="region of interest" description="Disordered" evidence="2">
    <location>
        <begin position="214"/>
        <end position="243"/>
    </location>
</feature>
<dbReference type="GeneID" id="134284799"/>
<evidence type="ECO:0000256" key="1">
    <source>
        <dbReference type="PROSITE-ProRule" id="PRU00047"/>
    </source>
</evidence>